<organism evidence="3 4">
    <name type="scientific">Noviherbaspirillum saxi</name>
    <dbReference type="NCBI Taxonomy" id="2320863"/>
    <lineage>
        <taxon>Bacteria</taxon>
        <taxon>Pseudomonadati</taxon>
        <taxon>Pseudomonadota</taxon>
        <taxon>Betaproteobacteria</taxon>
        <taxon>Burkholderiales</taxon>
        <taxon>Oxalobacteraceae</taxon>
        <taxon>Noviherbaspirillum</taxon>
    </lineage>
</organism>
<feature type="chain" id="PRO_5017350724" evidence="2">
    <location>
        <begin position="22"/>
        <end position="321"/>
    </location>
</feature>
<dbReference type="AlphaFoldDB" id="A0A3A3FHE1"/>
<protein>
    <submittedName>
        <fullName evidence="3">Tripartite tricarboxylate transporter substrate binding protein</fullName>
    </submittedName>
</protein>
<feature type="signal peptide" evidence="2">
    <location>
        <begin position="1"/>
        <end position="21"/>
    </location>
</feature>
<dbReference type="Pfam" id="PF03401">
    <property type="entry name" value="TctC"/>
    <property type="match status" value="1"/>
</dbReference>
<dbReference type="Gene3D" id="3.40.190.10">
    <property type="entry name" value="Periplasmic binding protein-like II"/>
    <property type="match status" value="1"/>
</dbReference>
<dbReference type="PANTHER" id="PTHR42928:SF5">
    <property type="entry name" value="BLR1237 PROTEIN"/>
    <property type="match status" value="1"/>
</dbReference>
<dbReference type="PIRSF" id="PIRSF017082">
    <property type="entry name" value="YflP"/>
    <property type="match status" value="1"/>
</dbReference>
<reference evidence="4" key="1">
    <citation type="submission" date="2018-09" db="EMBL/GenBank/DDBJ databases">
        <authorList>
            <person name="Zhu H."/>
        </authorList>
    </citation>
    <scope>NUCLEOTIDE SEQUENCE [LARGE SCALE GENOMIC DNA]</scope>
    <source>
        <strain evidence="4">K1R23-30</strain>
    </source>
</reference>
<evidence type="ECO:0000256" key="1">
    <source>
        <dbReference type="ARBA" id="ARBA00006987"/>
    </source>
</evidence>
<evidence type="ECO:0000313" key="3">
    <source>
        <dbReference type="EMBL" id="RJF92816.1"/>
    </source>
</evidence>
<dbReference type="PANTHER" id="PTHR42928">
    <property type="entry name" value="TRICARBOXYLATE-BINDING PROTEIN"/>
    <property type="match status" value="1"/>
</dbReference>
<dbReference type="OrthoDB" id="9125369at2"/>
<dbReference type="SUPFAM" id="SSF53850">
    <property type="entry name" value="Periplasmic binding protein-like II"/>
    <property type="match status" value="1"/>
</dbReference>
<dbReference type="CDD" id="cd13578">
    <property type="entry name" value="PBP2_Bug27"/>
    <property type="match status" value="1"/>
</dbReference>
<keyword evidence="4" id="KW-1185">Reference proteome</keyword>
<comment type="caution">
    <text evidence="3">The sequence shown here is derived from an EMBL/GenBank/DDBJ whole genome shotgun (WGS) entry which is preliminary data.</text>
</comment>
<evidence type="ECO:0000256" key="2">
    <source>
        <dbReference type="SAM" id="SignalP"/>
    </source>
</evidence>
<gene>
    <name evidence="3" type="ORF">D3871_28070</name>
</gene>
<evidence type="ECO:0000313" key="4">
    <source>
        <dbReference type="Proteomes" id="UP000265955"/>
    </source>
</evidence>
<accession>A0A3A3FHE1</accession>
<dbReference type="InterPro" id="IPR042100">
    <property type="entry name" value="Bug_dom1"/>
</dbReference>
<dbReference type="Gene3D" id="3.40.190.150">
    <property type="entry name" value="Bordetella uptake gene, domain 1"/>
    <property type="match status" value="1"/>
</dbReference>
<dbReference type="Proteomes" id="UP000265955">
    <property type="component" value="Unassembled WGS sequence"/>
</dbReference>
<name>A0A3A3FHE1_9BURK</name>
<comment type="similarity">
    <text evidence="1">Belongs to the UPF0065 (bug) family.</text>
</comment>
<sequence length="321" mass="33582">MLGLLGLATSLTLAASGAAQAAYPDKPIKLVVPYPPGGATDIIGRVVAQKLGGALGQQVVVDNRGGAGGNIGAAAVAKAEPDGYTLLMGALTSHSIMQTLERKSLGYNLEKDFAPITMVGSVPLVFVVHPSVPARNLKELIAFAKSKPGFLTYASSGAGAPQRMAAELFKRTAGVDVMHVPYKGSGPAMNDLVGGQVLTMVETVPAAQSFIKAGKLRALAVTTPQRISMLPDVPTAIEEGLAGFSVSSMFGVLAPANTPKPIVDRLNAELVKILQLPEVKEQLLQQGAYAMSTSPEQTRERIKQEISMWAKVIEDAKITND</sequence>
<keyword evidence="2" id="KW-0732">Signal</keyword>
<dbReference type="EMBL" id="QYUO01000003">
    <property type="protein sequence ID" value="RJF92816.1"/>
    <property type="molecule type" value="Genomic_DNA"/>
</dbReference>
<proteinExistence type="inferred from homology"/>
<dbReference type="InterPro" id="IPR005064">
    <property type="entry name" value="BUG"/>
</dbReference>